<dbReference type="InterPro" id="IPR017959">
    <property type="entry name" value="Asn/Gln-tRNA_amidoTrfase_suB/E"/>
</dbReference>
<keyword evidence="4 11" id="KW-0436">Ligase</keyword>
<keyword evidence="5 11" id="KW-0547">Nucleotide-binding</keyword>
<dbReference type="GO" id="GO:0006412">
    <property type="term" value="P:translation"/>
    <property type="evidence" value="ECO:0007669"/>
    <property type="project" value="UniProtKB-UniRule"/>
</dbReference>
<dbReference type="FunFam" id="1.10.10.410:FF:000001">
    <property type="entry name" value="Aspartyl/glutamyl-tRNA(Asn/Gln) amidotransferase subunit B"/>
    <property type="match status" value="1"/>
</dbReference>
<dbReference type="GO" id="GO:0005524">
    <property type="term" value="F:ATP binding"/>
    <property type="evidence" value="ECO:0007669"/>
    <property type="project" value="UniProtKB-KW"/>
</dbReference>
<evidence type="ECO:0000256" key="11">
    <source>
        <dbReference type="HAMAP-Rule" id="MF_00121"/>
    </source>
</evidence>
<dbReference type="SUPFAM" id="SSF55931">
    <property type="entry name" value="Glutamine synthetase/guanido kinase"/>
    <property type="match status" value="1"/>
</dbReference>
<dbReference type="HAMAP" id="MF_00121">
    <property type="entry name" value="GatB"/>
    <property type="match status" value="1"/>
</dbReference>
<proteinExistence type="inferred from homology"/>
<evidence type="ECO:0000256" key="5">
    <source>
        <dbReference type="ARBA" id="ARBA00022741"/>
    </source>
</evidence>
<feature type="domain" description="Asn/Gln amidotransferase" evidence="12">
    <location>
        <begin position="323"/>
        <end position="469"/>
    </location>
</feature>
<gene>
    <name evidence="11" type="primary">gatB</name>
    <name evidence="13" type="ordered locus">Spith_2264</name>
</gene>
<evidence type="ECO:0000259" key="12">
    <source>
        <dbReference type="SMART" id="SM00845"/>
    </source>
</evidence>
<dbReference type="Proteomes" id="UP000007254">
    <property type="component" value="Chromosome"/>
</dbReference>
<dbReference type="Gene3D" id="1.10.10.410">
    <property type="match status" value="1"/>
</dbReference>
<dbReference type="Pfam" id="PF02934">
    <property type="entry name" value="GatB_N"/>
    <property type="match status" value="1"/>
</dbReference>
<accession>G0GG43</accession>
<dbReference type="InterPro" id="IPR018027">
    <property type="entry name" value="Asn/Gln_amidotransferase"/>
</dbReference>
<comment type="catalytic activity">
    <reaction evidence="10 11">
        <text>L-glutamyl-tRNA(Gln) + L-glutamine + ATP + H2O = L-glutaminyl-tRNA(Gln) + L-glutamate + ADP + phosphate + H(+)</text>
        <dbReference type="Rhea" id="RHEA:17521"/>
        <dbReference type="Rhea" id="RHEA-COMP:9681"/>
        <dbReference type="Rhea" id="RHEA-COMP:9684"/>
        <dbReference type="ChEBI" id="CHEBI:15377"/>
        <dbReference type="ChEBI" id="CHEBI:15378"/>
        <dbReference type="ChEBI" id="CHEBI:29985"/>
        <dbReference type="ChEBI" id="CHEBI:30616"/>
        <dbReference type="ChEBI" id="CHEBI:43474"/>
        <dbReference type="ChEBI" id="CHEBI:58359"/>
        <dbReference type="ChEBI" id="CHEBI:78520"/>
        <dbReference type="ChEBI" id="CHEBI:78521"/>
        <dbReference type="ChEBI" id="CHEBI:456216"/>
    </reaction>
</comment>
<dbReference type="InterPro" id="IPR042114">
    <property type="entry name" value="GatB_C_1"/>
</dbReference>
<evidence type="ECO:0000256" key="2">
    <source>
        <dbReference type="ARBA" id="ARBA00011123"/>
    </source>
</evidence>
<dbReference type="NCBIfam" id="NF004014">
    <property type="entry name" value="PRK05477.1-4"/>
    <property type="match status" value="1"/>
</dbReference>
<keyword evidence="14" id="KW-1185">Reference proteome</keyword>
<evidence type="ECO:0000256" key="7">
    <source>
        <dbReference type="ARBA" id="ARBA00022917"/>
    </source>
</evidence>
<dbReference type="GO" id="GO:0050567">
    <property type="term" value="F:glutaminyl-tRNA synthase (glutamine-hydrolyzing) activity"/>
    <property type="evidence" value="ECO:0007669"/>
    <property type="project" value="UniProtKB-UniRule"/>
</dbReference>
<dbReference type="SUPFAM" id="SSF89095">
    <property type="entry name" value="GatB/YqeY motif"/>
    <property type="match status" value="1"/>
</dbReference>
<dbReference type="HOGENOM" id="CLU_019240_0_0_12"/>
<dbReference type="NCBIfam" id="TIGR00133">
    <property type="entry name" value="gatB"/>
    <property type="match status" value="1"/>
</dbReference>
<evidence type="ECO:0000256" key="3">
    <source>
        <dbReference type="ARBA" id="ARBA00016923"/>
    </source>
</evidence>
<dbReference type="InterPro" id="IPR006075">
    <property type="entry name" value="Asn/Gln-tRNA_Trfase_suB/E_cat"/>
</dbReference>
<dbReference type="PANTHER" id="PTHR11659">
    <property type="entry name" value="GLUTAMYL-TRNA GLN AMIDOTRANSFERASE SUBUNIT B MITOCHONDRIAL AND PROKARYOTIC PET112-RELATED"/>
    <property type="match status" value="1"/>
</dbReference>
<evidence type="ECO:0000256" key="8">
    <source>
        <dbReference type="ARBA" id="ARBA00024799"/>
    </source>
</evidence>
<dbReference type="InterPro" id="IPR023168">
    <property type="entry name" value="GatB_Yqey_C_2"/>
</dbReference>
<sequence>MYQAYIGLEIHIQLLTKSKVFCSCRAQFGDEPNTNVCPVCMGYPGVLPALNEEAVRMGYVVARALNCTLSRRTVFARKNYFYPDMPKNYQISQYDDPIGRDGYIDIEIGGRIKRVRVHEVHLEEDAGKMIHVGDASLCDDNRAGTPLLEIVTEPDMESGEEAEALIQEFRRMVRYLGVCDGNMEEGSLRCDANVSVNEAGKGLGTKVEIKNLNSSRFVRLALDHEIERQKALLEEGRQVVQETRLWNENRDVTESMRTKESAHDYRYFPEPDLPPFVPDEAFFARVEASLVELPLARKQRFLSDYGISVQQADFLIEEKARADFFEEAVRRGVAPSTAAAWLAGDVAKLLNRYRVELDASPLTMDRFVLLMELLQKGEIHGRIAKQVLSAVFEEDKDPSRIIEEKGWRQLSEEELVKVVDEVITAHPKAVEQVKGGEEKPVGFLMGQVMARTAGRAHPEKTREVLLSRIRGGEG</sequence>
<dbReference type="KEGG" id="stq:Spith_2264"/>
<evidence type="ECO:0000256" key="9">
    <source>
        <dbReference type="ARBA" id="ARBA00047380"/>
    </source>
</evidence>
<comment type="similarity">
    <text evidence="1 11">Belongs to the GatB/GatE family. GatB subfamily.</text>
</comment>
<protein>
    <recommendedName>
        <fullName evidence="3 11">Aspartyl/glutamyl-tRNA(Asn/Gln) amidotransferase subunit B</fullName>
        <shortName evidence="11">Asp/Glu-ADT subunit B</shortName>
        <ecNumber evidence="11">6.3.5.-</ecNumber>
    </recommendedName>
</protein>
<evidence type="ECO:0000256" key="4">
    <source>
        <dbReference type="ARBA" id="ARBA00022598"/>
    </source>
</evidence>
<dbReference type="EC" id="6.3.5.-" evidence="11"/>
<dbReference type="Gene3D" id="1.10.150.380">
    <property type="entry name" value="GatB domain, N-terminal subdomain"/>
    <property type="match status" value="1"/>
</dbReference>
<dbReference type="AlphaFoldDB" id="G0GG43"/>
<dbReference type="NCBIfam" id="NF004012">
    <property type="entry name" value="PRK05477.1-2"/>
    <property type="match status" value="1"/>
</dbReference>
<dbReference type="SMART" id="SM00845">
    <property type="entry name" value="GatB_Yqey"/>
    <property type="match status" value="1"/>
</dbReference>
<dbReference type="EMBL" id="CP002903">
    <property type="protein sequence ID" value="AEJ62519.1"/>
    <property type="molecule type" value="Genomic_DNA"/>
</dbReference>
<dbReference type="Pfam" id="PF02637">
    <property type="entry name" value="GatB_Yqey"/>
    <property type="match status" value="1"/>
</dbReference>
<evidence type="ECO:0000313" key="13">
    <source>
        <dbReference type="EMBL" id="AEJ62519.1"/>
    </source>
</evidence>
<dbReference type="InterPro" id="IPR014746">
    <property type="entry name" value="Gln_synth/guanido_kin_cat_dom"/>
</dbReference>
<keyword evidence="6 11" id="KW-0067">ATP-binding</keyword>
<organism evidence="13 14">
    <name type="scientific">Winmispira thermophila (strain ATCC 700085 / DSM 6578 / Z-1203)</name>
    <name type="common">Spirochaeta thermophila</name>
    <dbReference type="NCBI Taxonomy" id="869211"/>
    <lineage>
        <taxon>Bacteria</taxon>
        <taxon>Pseudomonadati</taxon>
        <taxon>Spirochaetota</taxon>
        <taxon>Spirochaetia</taxon>
        <taxon>Winmispirales</taxon>
        <taxon>Winmispiraceae</taxon>
        <taxon>Winmispira</taxon>
    </lineage>
</organism>
<evidence type="ECO:0000256" key="1">
    <source>
        <dbReference type="ARBA" id="ARBA00005306"/>
    </source>
</evidence>
<evidence type="ECO:0000313" key="14">
    <source>
        <dbReference type="Proteomes" id="UP000007254"/>
    </source>
</evidence>
<name>G0GG43_WINT7</name>
<dbReference type="OrthoDB" id="9804078at2"/>
<dbReference type="InterPro" id="IPR003789">
    <property type="entry name" value="Asn/Gln_tRNA_amidoTrase-B-like"/>
</dbReference>
<comment type="catalytic activity">
    <reaction evidence="9 11">
        <text>L-aspartyl-tRNA(Asn) + L-glutamine + ATP + H2O = L-asparaginyl-tRNA(Asn) + L-glutamate + ADP + phosphate + 2 H(+)</text>
        <dbReference type="Rhea" id="RHEA:14513"/>
        <dbReference type="Rhea" id="RHEA-COMP:9674"/>
        <dbReference type="Rhea" id="RHEA-COMP:9677"/>
        <dbReference type="ChEBI" id="CHEBI:15377"/>
        <dbReference type="ChEBI" id="CHEBI:15378"/>
        <dbReference type="ChEBI" id="CHEBI:29985"/>
        <dbReference type="ChEBI" id="CHEBI:30616"/>
        <dbReference type="ChEBI" id="CHEBI:43474"/>
        <dbReference type="ChEBI" id="CHEBI:58359"/>
        <dbReference type="ChEBI" id="CHEBI:78515"/>
        <dbReference type="ChEBI" id="CHEBI:78516"/>
        <dbReference type="ChEBI" id="CHEBI:456216"/>
    </reaction>
</comment>
<evidence type="ECO:0000256" key="10">
    <source>
        <dbReference type="ARBA" id="ARBA00047913"/>
    </source>
</evidence>
<evidence type="ECO:0000256" key="6">
    <source>
        <dbReference type="ARBA" id="ARBA00022840"/>
    </source>
</evidence>
<comment type="function">
    <text evidence="8 11">Allows the formation of correctly charged Asn-tRNA(Asn) or Gln-tRNA(Gln) through the transamidation of misacylated Asp-tRNA(Asn) or Glu-tRNA(Gln) in organisms which lack either or both of asparaginyl-tRNA or glutaminyl-tRNA synthetases. The reaction takes place in the presence of glutamine and ATP through an activated phospho-Asp-tRNA(Asn) or phospho-Glu-tRNA(Gln).</text>
</comment>
<dbReference type="RefSeq" id="WP_014625822.1">
    <property type="nucleotide sequence ID" value="NC_017583.1"/>
</dbReference>
<dbReference type="GO" id="GO:0050566">
    <property type="term" value="F:asparaginyl-tRNA synthase (glutamine-hydrolyzing) activity"/>
    <property type="evidence" value="ECO:0007669"/>
    <property type="project" value="RHEA"/>
</dbReference>
<comment type="subunit">
    <text evidence="2 11">Heterotrimer of A, B and C subunits.</text>
</comment>
<reference evidence="13 14" key="1">
    <citation type="submission" date="2011-06" db="EMBL/GenBank/DDBJ databases">
        <title>The complete genome of Spirochaeta thermophila DSM 6578.</title>
        <authorList>
            <consortium name="US DOE Joint Genome Institute (JGI-PGF)"/>
            <person name="Lucas S."/>
            <person name="Lapidus A."/>
            <person name="Bruce D."/>
            <person name="Goodwin L."/>
            <person name="Pitluck S."/>
            <person name="Peters L."/>
            <person name="Kyrpides N."/>
            <person name="Mavromatis K."/>
            <person name="Ivanova N."/>
            <person name="Mikailova N."/>
            <person name="Pagani I."/>
            <person name="Chertkov O."/>
            <person name="Detter J.C."/>
            <person name="Tapia R."/>
            <person name="Han C."/>
            <person name="Land M."/>
            <person name="Hauser L."/>
            <person name="Markowitz V."/>
            <person name="Cheng J.-F."/>
            <person name="Hugenholtz P."/>
            <person name="Woyke T."/>
            <person name="Wu D."/>
            <person name="Spring S."/>
            <person name="Merkhoffer B."/>
            <person name="Schneider S."/>
            <person name="Klenk H.-P."/>
            <person name="Eisen J.A."/>
        </authorList>
    </citation>
    <scope>NUCLEOTIDE SEQUENCE [LARGE SCALE GENOMIC DNA]</scope>
    <source>
        <strain evidence="14">ATCC 700085 / DSM 6578 / Z-1203</strain>
    </source>
</reference>
<dbReference type="STRING" id="869211.Spith_2264"/>
<dbReference type="InterPro" id="IPR004413">
    <property type="entry name" value="GatB"/>
</dbReference>
<keyword evidence="7 11" id="KW-0648">Protein biosynthesis</keyword>